<evidence type="ECO:0008006" key="3">
    <source>
        <dbReference type="Google" id="ProtNLM"/>
    </source>
</evidence>
<sequence>MAASVAYTPKAGQPPAHPYLATSVDGGGGRTVVCVAGSIDDVDVPDLLATCEAALTASPAGIDLDLARVTFCAPGARTALTGYWERVRAGGPVVLVTAAGPAFRPLVPAPAGPADRAGGVRAVDVTASLASSGFPLGSTPAQPGVDVREDGRGGVAVSWNAHDGGRPAHAIQRTVRAALRAALDAAGYETVPHGNVLTVGRRRDGGR</sequence>
<gene>
    <name evidence="1" type="ORF">WDV06_16640</name>
</gene>
<organism evidence="1 2">
    <name type="scientific">Streptomyces racemochromogenes</name>
    <dbReference type="NCBI Taxonomy" id="67353"/>
    <lineage>
        <taxon>Bacteria</taxon>
        <taxon>Bacillati</taxon>
        <taxon>Actinomycetota</taxon>
        <taxon>Actinomycetes</taxon>
        <taxon>Kitasatosporales</taxon>
        <taxon>Streptomycetaceae</taxon>
        <taxon>Streptomyces</taxon>
    </lineage>
</organism>
<dbReference type="InterPro" id="IPR036513">
    <property type="entry name" value="STAS_dom_sf"/>
</dbReference>
<reference evidence="1 2" key="1">
    <citation type="submission" date="2024-03" db="EMBL/GenBank/DDBJ databases">
        <title>Whole genome sequencing of Streptomyces racemochromogenes, to identify antimicrobial biosynthetic gene clusters.</title>
        <authorList>
            <person name="Suryawanshi P."/>
            <person name="Krishnaraj P.U."/>
            <person name="Arun Y.P."/>
            <person name="Suryawanshi M.P."/>
            <person name="Rakshit O."/>
        </authorList>
    </citation>
    <scope>NUCLEOTIDE SEQUENCE [LARGE SCALE GENOMIC DNA]</scope>
    <source>
        <strain evidence="1 2">AUDT626</strain>
    </source>
</reference>
<name>A0ABW7PEB2_9ACTN</name>
<proteinExistence type="predicted"/>
<dbReference type="RefSeq" id="WP_395510522.1">
    <property type="nucleotide sequence ID" value="NZ_JBBDHD010000037.1"/>
</dbReference>
<accession>A0ABW7PEB2</accession>
<dbReference type="Gene3D" id="3.30.750.24">
    <property type="entry name" value="STAS domain"/>
    <property type="match status" value="1"/>
</dbReference>
<dbReference type="EMBL" id="JBBDHD010000037">
    <property type="protein sequence ID" value="MFH7596707.1"/>
    <property type="molecule type" value="Genomic_DNA"/>
</dbReference>
<evidence type="ECO:0000313" key="1">
    <source>
        <dbReference type="EMBL" id="MFH7596707.1"/>
    </source>
</evidence>
<dbReference type="SUPFAM" id="SSF52091">
    <property type="entry name" value="SpoIIaa-like"/>
    <property type="match status" value="1"/>
</dbReference>
<keyword evidence="2" id="KW-1185">Reference proteome</keyword>
<dbReference type="Proteomes" id="UP001610631">
    <property type="component" value="Unassembled WGS sequence"/>
</dbReference>
<protein>
    <recommendedName>
        <fullName evidence="3">STAS domain-containing protein</fullName>
    </recommendedName>
</protein>
<evidence type="ECO:0000313" key="2">
    <source>
        <dbReference type="Proteomes" id="UP001610631"/>
    </source>
</evidence>
<comment type="caution">
    <text evidence="1">The sequence shown here is derived from an EMBL/GenBank/DDBJ whole genome shotgun (WGS) entry which is preliminary data.</text>
</comment>